<dbReference type="PROSITE" id="PS51257">
    <property type="entry name" value="PROKAR_LIPOPROTEIN"/>
    <property type="match status" value="1"/>
</dbReference>
<evidence type="ECO:0000313" key="2">
    <source>
        <dbReference type="EMBL" id="MDT0690021.1"/>
    </source>
</evidence>
<keyword evidence="1" id="KW-0732">Signal</keyword>
<gene>
    <name evidence="2" type="ORF">RM549_09515</name>
</gene>
<name>A0ABU3E225_9FLAO</name>
<organism evidence="2 3">
    <name type="scientific">Autumnicola patrickiae</name>
    <dbReference type="NCBI Taxonomy" id="3075591"/>
    <lineage>
        <taxon>Bacteria</taxon>
        <taxon>Pseudomonadati</taxon>
        <taxon>Bacteroidota</taxon>
        <taxon>Flavobacteriia</taxon>
        <taxon>Flavobacteriales</taxon>
        <taxon>Flavobacteriaceae</taxon>
        <taxon>Autumnicola</taxon>
    </lineage>
</organism>
<evidence type="ECO:0008006" key="4">
    <source>
        <dbReference type="Google" id="ProtNLM"/>
    </source>
</evidence>
<dbReference type="EMBL" id="JAVRHM010000009">
    <property type="protein sequence ID" value="MDT0690021.1"/>
    <property type="molecule type" value="Genomic_DNA"/>
</dbReference>
<dbReference type="SUPFAM" id="SSF54427">
    <property type="entry name" value="NTF2-like"/>
    <property type="match status" value="1"/>
</dbReference>
<sequence>MKISKLLFLLFFVAIASCNDAQQNQQNIEEIEEQEVDVEDRATVEKQVGDPENLMKDWDELLNQEDTLGLAEIIADDAVLLTGGKGVKDTDSIRMWLNNNSVAMKGLTREAMVNSSGEKIRYQAGTFSKEEESTPGEGTYTIIWEQDDSDSQWKIKLLDISSEGNSD</sequence>
<keyword evidence="3" id="KW-1185">Reference proteome</keyword>
<dbReference type="Proteomes" id="UP001261624">
    <property type="component" value="Unassembled WGS sequence"/>
</dbReference>
<feature type="signal peptide" evidence="1">
    <location>
        <begin position="1"/>
        <end position="21"/>
    </location>
</feature>
<reference evidence="2 3" key="1">
    <citation type="submission" date="2023-09" db="EMBL/GenBank/DDBJ databases">
        <authorList>
            <person name="Rey-Velasco X."/>
        </authorList>
    </citation>
    <scope>NUCLEOTIDE SEQUENCE [LARGE SCALE GENOMIC DNA]</scope>
    <source>
        <strain evidence="2 3">F188</strain>
    </source>
</reference>
<protein>
    <recommendedName>
        <fullName evidence="4">DUF4440 domain-containing protein</fullName>
    </recommendedName>
</protein>
<evidence type="ECO:0000313" key="3">
    <source>
        <dbReference type="Proteomes" id="UP001261624"/>
    </source>
</evidence>
<dbReference type="RefSeq" id="WP_311684113.1">
    <property type="nucleotide sequence ID" value="NZ_JAVRHM010000009.1"/>
</dbReference>
<accession>A0ABU3E225</accession>
<dbReference type="Gene3D" id="3.10.450.50">
    <property type="match status" value="1"/>
</dbReference>
<feature type="chain" id="PRO_5046039736" description="DUF4440 domain-containing protein" evidence="1">
    <location>
        <begin position="22"/>
        <end position="167"/>
    </location>
</feature>
<dbReference type="InterPro" id="IPR032710">
    <property type="entry name" value="NTF2-like_dom_sf"/>
</dbReference>
<evidence type="ECO:0000256" key="1">
    <source>
        <dbReference type="SAM" id="SignalP"/>
    </source>
</evidence>
<proteinExistence type="predicted"/>
<comment type="caution">
    <text evidence="2">The sequence shown here is derived from an EMBL/GenBank/DDBJ whole genome shotgun (WGS) entry which is preliminary data.</text>
</comment>